<dbReference type="InterPro" id="IPR041219">
    <property type="entry name" value="Phage_lysozyme2"/>
</dbReference>
<accession>A0A2L2L8B7</accession>
<sequence length="636" mass="65675">MAQIASLLVPGVSIPQPDNSWLSSIADSIGGAIQNVRADRSFNGLADRIQGAVPAQQPAGGFLSGLMGKVTGNASVPLPGAAGEIAATSPKVAASGSGNIYDDFIGGVKAGGLTNPYGLAAVAATGQAESGWSPRNANRSWSDPSQSGQAGTAGGVMSWRNERLNNLYNFARQRGEQPGNISARTQADFFLQENPGLIQSLNSATSAEDAQRLMNNAWKFAGYDQPGGETARRMGLASSYLPRFQGAGTEVASLDPSAGMPSIGAPAVQAIEAAAPASGYIDPMVRVEPRADAAPYTMASATAPQPQQQPPAQTATAPTPRTGMIAQGITPVQRGSIDPGLIQYMLRDRNLRDVGLKLWAANVEGQKATEPWQFVTLPDGTLARANQQSGAIEAVGRFPKDPKAEGLGGSEAGLNLVYGQDADGNTVAFQPLKGGGVRQVEVPAGIKLTPGISSNDLGTTVVTRNSRTGQVIDTREKDVAGAAEQTADGKARSEAKAALPAIQSASDQMLATIDSLANDAYLPNMLGPINSRTPNLTSDAARVQSKMDQINGQTFLQAFNALKGGGAITEIEGQKATEAMARLNTAQSLEDYQAALAELRGVVTRGIANARAKASGSTAPAAGNQTSSGVKWSIEE</sequence>
<feature type="compositionally biased region" description="Polar residues" evidence="1">
    <location>
        <begin position="615"/>
        <end position="630"/>
    </location>
</feature>
<feature type="region of interest" description="Disordered" evidence="1">
    <location>
        <begin position="299"/>
        <end position="320"/>
    </location>
</feature>
<feature type="region of interest" description="Disordered" evidence="1">
    <location>
        <begin position="613"/>
        <end position="636"/>
    </location>
</feature>
<dbReference type="AlphaFoldDB" id="A0A2L2L8B7"/>
<organism evidence="3 4">
    <name type="scientific">Agrobacterium tumefaciens</name>
    <dbReference type="NCBI Taxonomy" id="358"/>
    <lineage>
        <taxon>Bacteria</taxon>
        <taxon>Pseudomonadati</taxon>
        <taxon>Pseudomonadota</taxon>
        <taxon>Alphaproteobacteria</taxon>
        <taxon>Hyphomicrobiales</taxon>
        <taxon>Rhizobiaceae</taxon>
        <taxon>Rhizobium/Agrobacterium group</taxon>
        <taxon>Agrobacterium</taxon>
        <taxon>Agrobacterium tumefaciens complex</taxon>
    </lineage>
</organism>
<dbReference type="Proteomes" id="UP000237717">
    <property type="component" value="Chromosome I"/>
</dbReference>
<dbReference type="Gene3D" id="1.10.530.10">
    <property type="match status" value="1"/>
</dbReference>
<dbReference type="EMBL" id="CP026924">
    <property type="protein sequence ID" value="AVH40605.1"/>
    <property type="molecule type" value="Genomic_DNA"/>
</dbReference>
<name>A0A2L2L8B7_AGRTU</name>
<dbReference type="Pfam" id="PF18013">
    <property type="entry name" value="Phage_lysozyme2"/>
    <property type="match status" value="1"/>
</dbReference>
<evidence type="ECO:0000259" key="2">
    <source>
        <dbReference type="Pfam" id="PF18013"/>
    </source>
</evidence>
<dbReference type="RefSeq" id="WP_104679284.1">
    <property type="nucleotide sequence ID" value="NZ_CP026924.1"/>
</dbReference>
<protein>
    <recommendedName>
        <fullName evidence="2">Phage tail lysozyme domain-containing protein</fullName>
    </recommendedName>
</protein>
<feature type="compositionally biased region" description="Low complexity" evidence="1">
    <location>
        <begin position="301"/>
        <end position="320"/>
    </location>
</feature>
<feature type="domain" description="Phage tail lysozyme" evidence="2">
    <location>
        <begin position="116"/>
        <end position="239"/>
    </location>
</feature>
<gene>
    <name evidence="3" type="ORF">At1D1609_05530</name>
</gene>
<feature type="compositionally biased region" description="Polar residues" evidence="1">
    <location>
        <begin position="130"/>
        <end position="150"/>
    </location>
</feature>
<evidence type="ECO:0000313" key="3">
    <source>
        <dbReference type="EMBL" id="AVH40605.1"/>
    </source>
</evidence>
<evidence type="ECO:0000256" key="1">
    <source>
        <dbReference type="SAM" id="MobiDB-lite"/>
    </source>
</evidence>
<feature type="region of interest" description="Disordered" evidence="1">
    <location>
        <begin position="130"/>
        <end position="154"/>
    </location>
</feature>
<proteinExistence type="predicted"/>
<evidence type="ECO:0000313" key="4">
    <source>
        <dbReference type="Proteomes" id="UP000237717"/>
    </source>
</evidence>
<reference evidence="3 4" key="1">
    <citation type="submission" date="2018-02" db="EMBL/GenBank/DDBJ databases">
        <title>Complete genome sequence of Agrobacterium tumefaciens 1D1609.</title>
        <authorList>
            <person name="Cho S.-T."/>
            <person name="Haryono M."/>
            <person name="Chang H.-H."/>
            <person name="Santos M.N."/>
            <person name="Lai E.-M."/>
            <person name="Kuo C.-H."/>
        </authorList>
    </citation>
    <scope>NUCLEOTIDE SEQUENCE [LARGE SCALE GENOMIC DNA]</scope>
    <source>
        <strain evidence="3 4">1D1609</strain>
    </source>
</reference>